<feature type="domain" description="Sigma-54 factor interaction" evidence="7">
    <location>
        <begin position="129"/>
        <end position="357"/>
    </location>
</feature>
<dbReference type="InterPro" id="IPR009057">
    <property type="entry name" value="Homeodomain-like_sf"/>
</dbReference>
<keyword evidence="2" id="KW-0067">ATP-binding</keyword>
<dbReference type="PROSITE" id="PS00688">
    <property type="entry name" value="SIGMA54_INTERACT_3"/>
    <property type="match status" value="1"/>
</dbReference>
<reference evidence="10" key="1">
    <citation type="journal article" date="2019" name="Int. J. Syst. Evol. Microbiol.">
        <title>The Global Catalogue of Microorganisms (GCM) 10K type strain sequencing project: providing services to taxonomists for standard genome sequencing and annotation.</title>
        <authorList>
            <consortium name="The Broad Institute Genomics Platform"/>
            <consortium name="The Broad Institute Genome Sequencing Center for Infectious Disease"/>
            <person name="Wu L."/>
            <person name="Ma J."/>
        </authorList>
    </citation>
    <scope>NUCLEOTIDE SEQUENCE [LARGE SCALE GENOMIC DNA]</scope>
    <source>
        <strain evidence="10">CCUG 48884</strain>
    </source>
</reference>
<dbReference type="InterPro" id="IPR002197">
    <property type="entry name" value="HTH_Fis"/>
</dbReference>
<evidence type="ECO:0000259" key="8">
    <source>
        <dbReference type="PROSITE" id="PS50110"/>
    </source>
</evidence>
<keyword evidence="3" id="KW-0805">Transcription regulation</keyword>
<dbReference type="Gene3D" id="1.10.10.60">
    <property type="entry name" value="Homeodomain-like"/>
    <property type="match status" value="1"/>
</dbReference>
<dbReference type="Gene3D" id="1.10.8.60">
    <property type="match status" value="1"/>
</dbReference>
<dbReference type="InterPro" id="IPR002078">
    <property type="entry name" value="Sigma_54_int"/>
</dbReference>
<dbReference type="CDD" id="cd00009">
    <property type="entry name" value="AAA"/>
    <property type="match status" value="1"/>
</dbReference>
<dbReference type="InterPro" id="IPR027417">
    <property type="entry name" value="P-loop_NTPase"/>
</dbReference>
<sequence>MIDTLNILVVEDDAALRDAVCFTLEMAHHGVVGADGGPAALAALEEGHFNLVVTDLRMQPMDGLQLLHEIRARWPQLPVLLMTAYGDVDKAVAAMRGGACDFLMKPFEPEVLLENVRRYAAVQPDAEDTVAEDPHTRNLLALAARVAETDATVMLSGESGTGKEVFARYIHEHSPRAGKAFIAINCAAIPENLLEATLFGYEKGAFTGAQSAQPGKFEQAQGGTILLDEISEMPLGLQAKLLRVLQEREVERVGGKKPVELDIRVLATSNRNMPAEVAAGRFREDLYYRLNVFPIAIPALRERPGDIVPLARHFLARHAARLKRLVRFSPEAEALLPRYGWPGNVRELENTMHRVLILTTGDEVSAETVRLCLPHWNPGAADVAAVSAISAASMSAIAPIFPTPPAQAPLQAAPAAADAGLLPASAAAGAGPQRPANMKDLEREHILSTLRELGGSRKKTVEKLGISERTLRYKLQQYRTEGYDC</sequence>
<feature type="modified residue" description="4-aspartylphosphate" evidence="6">
    <location>
        <position position="55"/>
    </location>
</feature>
<evidence type="ECO:0000256" key="1">
    <source>
        <dbReference type="ARBA" id="ARBA00022741"/>
    </source>
</evidence>
<proteinExistence type="predicted"/>
<evidence type="ECO:0000313" key="10">
    <source>
        <dbReference type="Proteomes" id="UP001597158"/>
    </source>
</evidence>
<dbReference type="PROSITE" id="PS00675">
    <property type="entry name" value="SIGMA54_INTERACT_1"/>
    <property type="match status" value="1"/>
</dbReference>
<dbReference type="Gene3D" id="3.40.50.300">
    <property type="entry name" value="P-loop containing nucleotide triphosphate hydrolases"/>
    <property type="match status" value="1"/>
</dbReference>
<dbReference type="Gene3D" id="3.40.50.2300">
    <property type="match status" value="1"/>
</dbReference>
<dbReference type="PROSITE" id="PS00676">
    <property type="entry name" value="SIGMA54_INTERACT_2"/>
    <property type="match status" value="1"/>
</dbReference>
<dbReference type="PANTHER" id="PTHR32071:SF21">
    <property type="entry name" value="TRANSCRIPTIONAL REGULATORY PROTEIN FLGR"/>
    <property type="match status" value="1"/>
</dbReference>
<dbReference type="Pfam" id="PF02954">
    <property type="entry name" value="HTH_8"/>
    <property type="match status" value="1"/>
</dbReference>
<comment type="caution">
    <text evidence="9">The sequence shown here is derived from an EMBL/GenBank/DDBJ whole genome shotgun (WGS) entry which is preliminary data.</text>
</comment>
<name>A0ABW3WG73_9RHOO</name>
<dbReference type="InterPro" id="IPR003593">
    <property type="entry name" value="AAA+_ATPase"/>
</dbReference>
<dbReference type="InterPro" id="IPR025943">
    <property type="entry name" value="Sigma_54_int_dom_ATP-bd_2"/>
</dbReference>
<evidence type="ECO:0000313" key="9">
    <source>
        <dbReference type="EMBL" id="MFD1264245.1"/>
    </source>
</evidence>
<keyword evidence="6" id="KW-0597">Phosphoprotein</keyword>
<dbReference type="Proteomes" id="UP001597158">
    <property type="component" value="Unassembled WGS sequence"/>
</dbReference>
<protein>
    <submittedName>
        <fullName evidence="9">Sigma-54-dependent transcriptional regulator</fullName>
    </submittedName>
</protein>
<dbReference type="EMBL" id="JBHTMC010000024">
    <property type="protein sequence ID" value="MFD1264245.1"/>
    <property type="molecule type" value="Genomic_DNA"/>
</dbReference>
<dbReference type="Pfam" id="PF25601">
    <property type="entry name" value="AAA_lid_14"/>
    <property type="match status" value="1"/>
</dbReference>
<accession>A0ABW3WG73</accession>
<dbReference type="SUPFAM" id="SSF52540">
    <property type="entry name" value="P-loop containing nucleoside triphosphate hydrolases"/>
    <property type="match status" value="1"/>
</dbReference>
<keyword evidence="1" id="KW-0547">Nucleotide-binding</keyword>
<dbReference type="PROSITE" id="PS50045">
    <property type="entry name" value="SIGMA54_INTERACT_4"/>
    <property type="match status" value="1"/>
</dbReference>
<gene>
    <name evidence="9" type="ORF">ACFQ4M_11670</name>
</gene>
<dbReference type="InterPro" id="IPR011006">
    <property type="entry name" value="CheY-like_superfamily"/>
</dbReference>
<feature type="domain" description="Response regulatory" evidence="8">
    <location>
        <begin position="6"/>
        <end position="120"/>
    </location>
</feature>
<dbReference type="PROSITE" id="PS50110">
    <property type="entry name" value="RESPONSE_REGULATORY"/>
    <property type="match status" value="1"/>
</dbReference>
<dbReference type="InterPro" id="IPR025662">
    <property type="entry name" value="Sigma_54_int_dom_ATP-bd_1"/>
</dbReference>
<dbReference type="SUPFAM" id="SSF52172">
    <property type="entry name" value="CheY-like"/>
    <property type="match status" value="1"/>
</dbReference>
<dbReference type="SUPFAM" id="SSF46689">
    <property type="entry name" value="Homeodomain-like"/>
    <property type="match status" value="1"/>
</dbReference>
<evidence type="ECO:0000256" key="6">
    <source>
        <dbReference type="PROSITE-ProRule" id="PRU00169"/>
    </source>
</evidence>
<dbReference type="InterPro" id="IPR058031">
    <property type="entry name" value="AAA_lid_NorR"/>
</dbReference>
<evidence type="ECO:0000256" key="3">
    <source>
        <dbReference type="ARBA" id="ARBA00023015"/>
    </source>
</evidence>
<evidence type="ECO:0000256" key="5">
    <source>
        <dbReference type="ARBA" id="ARBA00023163"/>
    </source>
</evidence>
<keyword evidence="4" id="KW-0238">DNA-binding</keyword>
<organism evidence="9 10">
    <name type="scientific">Thauera mechernichensis</name>
    <dbReference type="NCBI Taxonomy" id="82788"/>
    <lineage>
        <taxon>Bacteria</taxon>
        <taxon>Pseudomonadati</taxon>
        <taxon>Pseudomonadota</taxon>
        <taxon>Betaproteobacteria</taxon>
        <taxon>Rhodocyclales</taxon>
        <taxon>Zoogloeaceae</taxon>
        <taxon>Thauera</taxon>
    </lineage>
</organism>
<dbReference type="PANTHER" id="PTHR32071">
    <property type="entry name" value="TRANSCRIPTIONAL REGULATORY PROTEIN"/>
    <property type="match status" value="1"/>
</dbReference>
<dbReference type="Pfam" id="PF00072">
    <property type="entry name" value="Response_reg"/>
    <property type="match status" value="1"/>
</dbReference>
<dbReference type="Pfam" id="PF00158">
    <property type="entry name" value="Sigma54_activat"/>
    <property type="match status" value="1"/>
</dbReference>
<evidence type="ECO:0000256" key="2">
    <source>
        <dbReference type="ARBA" id="ARBA00022840"/>
    </source>
</evidence>
<dbReference type="SMART" id="SM00382">
    <property type="entry name" value="AAA"/>
    <property type="match status" value="1"/>
</dbReference>
<dbReference type="InterPro" id="IPR025944">
    <property type="entry name" value="Sigma_54_int_dom_CS"/>
</dbReference>
<evidence type="ECO:0000256" key="4">
    <source>
        <dbReference type="ARBA" id="ARBA00023125"/>
    </source>
</evidence>
<dbReference type="RefSeq" id="WP_277830977.1">
    <property type="nucleotide sequence ID" value="NZ_JARQZE010000002.1"/>
</dbReference>
<dbReference type="InterPro" id="IPR001789">
    <property type="entry name" value="Sig_transdc_resp-reg_receiver"/>
</dbReference>
<dbReference type="SMART" id="SM00448">
    <property type="entry name" value="REC"/>
    <property type="match status" value="1"/>
</dbReference>
<keyword evidence="10" id="KW-1185">Reference proteome</keyword>
<evidence type="ECO:0000259" key="7">
    <source>
        <dbReference type="PROSITE" id="PS50045"/>
    </source>
</evidence>
<keyword evidence="5" id="KW-0804">Transcription</keyword>